<comment type="caution">
    <text evidence="1">The sequence shown here is derived from an EMBL/GenBank/DDBJ whole genome shotgun (WGS) entry which is preliminary data.</text>
</comment>
<evidence type="ECO:0000313" key="2">
    <source>
        <dbReference type="Proteomes" id="UP000245657"/>
    </source>
</evidence>
<reference evidence="1 2" key="1">
    <citation type="submission" date="2018-05" db="EMBL/GenBank/DDBJ databases">
        <title>Draft genome of Methanospirillum lacunae Ki8-1.</title>
        <authorList>
            <person name="Dueholm M.S."/>
            <person name="Nielsen P.H."/>
            <person name="Bakmann L.F."/>
            <person name="Otzen D.E."/>
        </authorList>
    </citation>
    <scope>NUCLEOTIDE SEQUENCE [LARGE SCALE GENOMIC DNA]</scope>
    <source>
        <strain evidence="1 2">Ki8-1</strain>
    </source>
</reference>
<evidence type="ECO:0000313" key="1">
    <source>
        <dbReference type="EMBL" id="PWR74694.1"/>
    </source>
</evidence>
<dbReference type="EMBL" id="QGMY01000001">
    <property type="protein sequence ID" value="PWR74694.1"/>
    <property type="molecule type" value="Genomic_DNA"/>
</dbReference>
<keyword evidence="2" id="KW-1185">Reference proteome</keyword>
<name>A0A2V2N3D1_9EURY</name>
<dbReference type="RefSeq" id="WP_109966894.1">
    <property type="nucleotide sequence ID" value="NZ_CP176093.1"/>
</dbReference>
<sequence length="429" mass="48918">MAVLLDQFRLGFIPPGISRSRALMRCISCINHERSDSSRFCRDDLCQVTDMVQEAIWTFWHPEEIILCIRDPRSAHLASECESRGITVRKLWLPEGTNEDELWQTFTLLVELAEEGEEILFDVTDGHRSLPFIISLAATWMKEVRGVKIIGVVYATQPDEHGFRHIVNLQPVLQVIDWMAGVRALLSHTDAEKISHLFTGLQGNIYKAGQEPEPPKRLTGWSHLLGTFTKAVRLSRPVDAMYAAWGISQDLPVIRDEIQRFAPALLSVVEELAEIGEMAAIPSPEELNNEYLFMQLRLIRYQIDHGLEMQAIALSREWLISVSMLVLEVDESWLDADSRHTVSRTLTGLALTLQGIPSETTPFTHILLEKTNWKEMVRTWERVSDLRNDLAHCGMNRRNESLRSLLQRTQSIPDELKEFAQHAGIPLNV</sequence>
<organism evidence="1 2">
    <name type="scientific">Methanospirillum lacunae</name>
    <dbReference type="NCBI Taxonomy" id="668570"/>
    <lineage>
        <taxon>Archaea</taxon>
        <taxon>Methanobacteriati</taxon>
        <taxon>Methanobacteriota</taxon>
        <taxon>Stenosarchaea group</taxon>
        <taxon>Methanomicrobia</taxon>
        <taxon>Methanomicrobiales</taxon>
        <taxon>Methanospirillaceae</taxon>
        <taxon>Methanospirillum</taxon>
    </lineage>
</organism>
<dbReference type="Proteomes" id="UP000245657">
    <property type="component" value="Unassembled WGS sequence"/>
</dbReference>
<gene>
    <name evidence="1" type="ORF">DK846_00120</name>
</gene>
<accession>A0A2V2N3D1</accession>
<dbReference type="GeneID" id="97548880"/>
<protein>
    <recommendedName>
        <fullName evidence="3">TIGR02221 family CRISPR-associated protein</fullName>
    </recommendedName>
</protein>
<evidence type="ECO:0008006" key="3">
    <source>
        <dbReference type="Google" id="ProtNLM"/>
    </source>
</evidence>
<dbReference type="AlphaFoldDB" id="A0A2V2N3D1"/>
<proteinExistence type="predicted"/>